<reference evidence="2 3" key="1">
    <citation type="journal article" date="2015" name="Proc. Natl. Acad. Sci. U.S.A.">
        <title>Expanded metabolic versatility of ubiquitous nitrite-oxidizing bacteria from the genus Nitrospira.</title>
        <authorList>
            <person name="Koch H."/>
            <person name="Lucker S."/>
            <person name="Albertsen M."/>
            <person name="Kitzinger K."/>
            <person name="Herbold C."/>
            <person name="Spieck E."/>
            <person name="Nielsen P.H."/>
            <person name="Wagner M."/>
            <person name="Daims H."/>
        </authorList>
    </citation>
    <scope>NUCLEOTIDE SEQUENCE [LARGE SCALE GENOMIC DNA]</scope>
    <source>
        <strain evidence="2 3">NSP M-1</strain>
    </source>
</reference>
<name>A0A0K2GAT2_NITMO</name>
<organism evidence="2 3">
    <name type="scientific">Nitrospira moscoviensis</name>
    <dbReference type="NCBI Taxonomy" id="42253"/>
    <lineage>
        <taxon>Bacteria</taxon>
        <taxon>Pseudomonadati</taxon>
        <taxon>Nitrospirota</taxon>
        <taxon>Nitrospiria</taxon>
        <taxon>Nitrospirales</taxon>
        <taxon>Nitrospiraceae</taxon>
        <taxon>Nitrospira</taxon>
    </lineage>
</organism>
<dbReference type="KEGG" id="nmv:NITMOv2_1544"/>
<dbReference type="AlphaFoldDB" id="A0A0K2GAT2"/>
<keyword evidence="3" id="KW-1185">Reference proteome</keyword>
<dbReference type="EMBL" id="CP011801">
    <property type="protein sequence ID" value="ALA57969.1"/>
    <property type="molecule type" value="Genomic_DNA"/>
</dbReference>
<dbReference type="STRING" id="42253.NITMOv2_1544"/>
<evidence type="ECO:0000256" key="1">
    <source>
        <dbReference type="SAM" id="MobiDB-lite"/>
    </source>
</evidence>
<feature type="compositionally biased region" description="Basic and acidic residues" evidence="1">
    <location>
        <begin position="1"/>
        <end position="14"/>
    </location>
</feature>
<proteinExistence type="predicted"/>
<gene>
    <name evidence="2" type="ORF">NITMOv2_1544</name>
</gene>
<accession>A0A0K2GAT2</accession>
<protein>
    <submittedName>
        <fullName evidence="2">Uncharacterized protein</fullName>
    </submittedName>
</protein>
<sequence>MPRWPERLEARDHAGPLGGGSDARYYSVNHSSHMGVDLIPANRVDQSTGAATLQGPLPQHRGSERLHQNYTSCLGSPPCPSPTNSV</sequence>
<dbReference type="Proteomes" id="UP000069205">
    <property type="component" value="Chromosome"/>
</dbReference>
<evidence type="ECO:0000313" key="3">
    <source>
        <dbReference type="Proteomes" id="UP000069205"/>
    </source>
</evidence>
<evidence type="ECO:0000313" key="2">
    <source>
        <dbReference type="EMBL" id="ALA57969.1"/>
    </source>
</evidence>
<feature type="region of interest" description="Disordered" evidence="1">
    <location>
        <begin position="1"/>
        <end position="23"/>
    </location>
</feature>